<keyword evidence="1" id="KW-0175">Coiled coil</keyword>
<feature type="domain" description="DUF7603" evidence="3">
    <location>
        <begin position="812"/>
        <end position="920"/>
    </location>
</feature>
<feature type="region of interest" description="Disordered" evidence="2">
    <location>
        <begin position="406"/>
        <end position="429"/>
    </location>
</feature>
<sequence>MASASRLRSTYNLSEDHPDSDTSYASEPSHLDTASSILPTNDPRPHHEAGLSEPPEPRHRPRISSLTSRSRGFSSASSTSSSSVRRKPLPLTASPLATRFSSGEHLASTLELPEQTFVRPYSVDSPTLYEFPSKSTLPFSPARLSVQQEPSSPTKEPVALTSSLESSERLTTTSTPTASPSSPNLTVPPQTRSSAGSALEKHARLISESSLTTTPESTAPWYSDSSSTSVSPPATMSIFSNKPTPPHHINIPHPIARSYSNDSHSSDITNKPLPKSPGGSKLGSFFGWGNTSPISSTTTVSEKSYSPIPSPPSSKQKTGSPDASKTTPRNIPTAIDVPKANADVGYFGNAYLQLPLATPTTPQVEEMENELKDISAELASSIRREMDLEDLVDRLQAEANVANTGRRTSDYFSDSGTSSVKYGEPDSRQDELDRLIRKTEQDKAQIRLELTNKVQEERSRRKQLESQIRTLEEKASHIDLASMNSLDANGRLRDLESTCEDLRRRLAEERQVKDNFEDLLTALKGELQSSHNERDNLRDEIVPQLRSRVEGLEAQAAHHEKLTYEQSKMQQELQSLKTENVTLINAQKQKFDSIAEEGTGRRASGLTRSNSLAQGVINRSRPPSLTRSASVKTTESREALAERVKDVELQRDALHRALKSLLERQEHQNRENQKKIRQLEVERDRALSDSPKRLGYDREVANLREEINTLRRRADDAIEQKWQCEKGLSGLKMDLDRAEEEIGSLRTLLQESDILIPTDRRPSTASRPGSSHVTSESLERAYRDLQQEYAASLERIKTLETSSPKDDETEVAISQLEKSLADAISERDFAEREAESLRDQTDSMRRVESNHMGNELVLADELRGSAKRVEELATQVRQQLASNSTLRQRLAETIERGEKEQRTNAEKIMFMQSKLKNLEDQLMAAQQTSEEALGRHEDEIRDIKESHNMQLQRMKDGMRSPRLFAPRSPITPMFTNSSKAPRIVSTSSGKAMTVSEDSKMEFLKQRVVELEGALADADKEMEEVVGRMNVAQIEVMELQNEREEAVRETRRLQKMIEQERVRAFEGRFATLSS</sequence>
<feature type="compositionally biased region" description="Basic and acidic residues" evidence="2">
    <location>
        <begin position="43"/>
        <end position="58"/>
    </location>
</feature>
<organism evidence="4 5">
    <name type="scientific">Hyphodiscus hymeniophilus</name>
    <dbReference type="NCBI Taxonomy" id="353542"/>
    <lineage>
        <taxon>Eukaryota</taxon>
        <taxon>Fungi</taxon>
        <taxon>Dikarya</taxon>
        <taxon>Ascomycota</taxon>
        <taxon>Pezizomycotina</taxon>
        <taxon>Leotiomycetes</taxon>
        <taxon>Helotiales</taxon>
        <taxon>Hyphodiscaceae</taxon>
        <taxon>Hyphodiscus</taxon>
    </lineage>
</organism>
<feature type="region of interest" description="Disordered" evidence="2">
    <location>
        <begin position="296"/>
        <end position="336"/>
    </location>
</feature>
<dbReference type="Proteomes" id="UP000785200">
    <property type="component" value="Unassembled WGS sequence"/>
</dbReference>
<dbReference type="PANTHER" id="PTHR18947:SF28">
    <property type="entry name" value="GIRDIN, ISOFORM A"/>
    <property type="match status" value="1"/>
</dbReference>
<feature type="region of interest" description="Disordered" evidence="2">
    <location>
        <begin position="663"/>
        <end position="684"/>
    </location>
</feature>
<dbReference type="EMBL" id="VNKQ01000007">
    <property type="protein sequence ID" value="KAG0649931.1"/>
    <property type="molecule type" value="Genomic_DNA"/>
</dbReference>
<reference evidence="4" key="1">
    <citation type="submission" date="2019-07" db="EMBL/GenBank/DDBJ databases">
        <title>Hyphodiscus hymeniophilus genome sequencing and assembly.</title>
        <authorList>
            <person name="Kramer G."/>
            <person name="Nodwell J."/>
        </authorList>
    </citation>
    <scope>NUCLEOTIDE SEQUENCE</scope>
    <source>
        <strain evidence="4">ATCC 34498</strain>
    </source>
</reference>
<dbReference type="OrthoDB" id="5395440at2759"/>
<feature type="compositionally biased region" description="Polar residues" evidence="2">
    <location>
        <begin position="184"/>
        <end position="196"/>
    </location>
</feature>
<feature type="coiled-coil region" evidence="1">
    <location>
        <begin position="429"/>
        <end position="579"/>
    </location>
</feature>
<feature type="compositionally biased region" description="Polar residues" evidence="2">
    <location>
        <begin position="763"/>
        <end position="776"/>
    </location>
</feature>
<dbReference type="GO" id="GO:0005737">
    <property type="term" value="C:cytoplasm"/>
    <property type="evidence" value="ECO:0007669"/>
    <property type="project" value="TreeGrafter"/>
</dbReference>
<proteinExistence type="predicted"/>
<feature type="region of interest" description="Disordered" evidence="2">
    <location>
        <begin position="756"/>
        <end position="778"/>
    </location>
</feature>
<feature type="compositionally biased region" description="Polar residues" evidence="2">
    <location>
        <begin position="973"/>
        <end position="990"/>
    </location>
</feature>
<evidence type="ECO:0000256" key="2">
    <source>
        <dbReference type="SAM" id="MobiDB-lite"/>
    </source>
</evidence>
<dbReference type="PANTHER" id="PTHR18947">
    <property type="entry name" value="HOOK PROTEINS"/>
    <property type="match status" value="1"/>
</dbReference>
<feature type="region of interest" description="Disordered" evidence="2">
    <location>
        <begin position="618"/>
        <end position="637"/>
    </location>
</feature>
<keyword evidence="5" id="KW-1185">Reference proteome</keyword>
<feature type="compositionally biased region" description="Polar residues" evidence="2">
    <location>
        <begin position="406"/>
        <end position="420"/>
    </location>
</feature>
<gene>
    <name evidence="4" type="ORF">D0Z07_3954</name>
</gene>
<accession>A0A9P6VKK7</accession>
<feature type="region of interest" description="Disordered" evidence="2">
    <location>
        <begin position="966"/>
        <end position="991"/>
    </location>
</feature>
<feature type="compositionally biased region" description="Polar residues" evidence="2">
    <location>
        <begin position="21"/>
        <end position="39"/>
    </location>
</feature>
<feature type="coiled-coil region" evidence="1">
    <location>
        <begin position="908"/>
        <end position="935"/>
    </location>
</feature>
<evidence type="ECO:0000313" key="5">
    <source>
        <dbReference type="Proteomes" id="UP000785200"/>
    </source>
</evidence>
<feature type="compositionally biased region" description="Polar residues" evidence="2">
    <location>
        <begin position="1"/>
        <end position="13"/>
    </location>
</feature>
<feature type="compositionally biased region" description="Polar residues" evidence="2">
    <location>
        <begin position="315"/>
        <end position="330"/>
    </location>
</feature>
<dbReference type="GO" id="GO:0008017">
    <property type="term" value="F:microtubule binding"/>
    <property type="evidence" value="ECO:0007669"/>
    <property type="project" value="TreeGrafter"/>
</dbReference>
<feature type="coiled-coil region" evidence="1">
    <location>
        <begin position="1000"/>
        <end position="1062"/>
    </location>
</feature>
<feature type="compositionally biased region" description="Low complexity" evidence="2">
    <location>
        <begin position="64"/>
        <end position="83"/>
    </location>
</feature>
<dbReference type="AlphaFoldDB" id="A0A9P6VKK7"/>
<comment type="caution">
    <text evidence="4">The sequence shown here is derived from an EMBL/GenBank/DDBJ whole genome shotgun (WGS) entry which is preliminary data.</text>
</comment>
<dbReference type="InterPro" id="IPR056023">
    <property type="entry name" value="DUF7603"/>
</dbReference>
<dbReference type="GO" id="GO:0051959">
    <property type="term" value="F:dynein light intermediate chain binding"/>
    <property type="evidence" value="ECO:0007669"/>
    <property type="project" value="TreeGrafter"/>
</dbReference>
<feature type="compositionally biased region" description="Polar residues" evidence="2">
    <location>
        <begin position="621"/>
        <end position="633"/>
    </location>
</feature>
<feature type="region of interest" description="Disordered" evidence="2">
    <location>
        <begin position="831"/>
        <end position="850"/>
    </location>
</feature>
<evidence type="ECO:0000256" key="1">
    <source>
        <dbReference type="SAM" id="Coils"/>
    </source>
</evidence>
<feature type="region of interest" description="Disordered" evidence="2">
    <location>
        <begin position="132"/>
        <end position="281"/>
    </location>
</feature>
<feature type="compositionally biased region" description="Low complexity" evidence="2">
    <location>
        <begin position="207"/>
        <end position="237"/>
    </location>
</feature>
<feature type="compositionally biased region" description="Polar residues" evidence="2">
    <location>
        <begin position="145"/>
        <end position="154"/>
    </location>
</feature>
<dbReference type="GO" id="GO:0031122">
    <property type="term" value="P:cytoplasmic microtubule organization"/>
    <property type="evidence" value="ECO:0007669"/>
    <property type="project" value="TreeGrafter"/>
</dbReference>
<protein>
    <recommendedName>
        <fullName evidence="3">DUF7603 domain-containing protein</fullName>
    </recommendedName>
</protein>
<feature type="compositionally biased region" description="Low complexity" evidence="2">
    <location>
        <begin position="159"/>
        <end position="183"/>
    </location>
</feature>
<dbReference type="Pfam" id="PF24554">
    <property type="entry name" value="DUF7603"/>
    <property type="match status" value="1"/>
</dbReference>
<dbReference type="GO" id="GO:0030705">
    <property type="term" value="P:cytoskeleton-dependent intracellular transport"/>
    <property type="evidence" value="ECO:0007669"/>
    <property type="project" value="TreeGrafter"/>
</dbReference>
<dbReference type="GO" id="GO:0005815">
    <property type="term" value="C:microtubule organizing center"/>
    <property type="evidence" value="ECO:0007669"/>
    <property type="project" value="TreeGrafter"/>
</dbReference>
<feature type="region of interest" description="Disordered" evidence="2">
    <location>
        <begin position="1"/>
        <end position="100"/>
    </location>
</feature>
<feature type="compositionally biased region" description="Polar residues" evidence="2">
    <location>
        <begin position="258"/>
        <end position="269"/>
    </location>
</feature>
<evidence type="ECO:0000259" key="3">
    <source>
        <dbReference type="Pfam" id="PF24554"/>
    </source>
</evidence>
<name>A0A9P6VKK7_9HELO</name>
<feature type="coiled-coil region" evidence="1">
    <location>
        <begin position="364"/>
        <end position="398"/>
    </location>
</feature>
<evidence type="ECO:0000313" key="4">
    <source>
        <dbReference type="EMBL" id="KAG0649931.1"/>
    </source>
</evidence>
<feature type="compositionally biased region" description="Basic and acidic residues" evidence="2">
    <location>
        <begin position="831"/>
        <end position="849"/>
    </location>
</feature>